<dbReference type="SMART" id="SM00758">
    <property type="entry name" value="PA14"/>
    <property type="match status" value="1"/>
</dbReference>
<comment type="caution">
    <text evidence="9">The sequence shown here is derived from an EMBL/GenBank/DDBJ whole genome shotgun (WGS) entry which is preliminary data.</text>
</comment>
<protein>
    <submittedName>
        <fullName evidence="9">PA14 domain-containing protein</fullName>
    </submittedName>
</protein>
<feature type="domain" description="PA14" evidence="8">
    <location>
        <begin position="109"/>
        <end position="251"/>
    </location>
</feature>
<feature type="signal peptide" evidence="7">
    <location>
        <begin position="1"/>
        <end position="19"/>
    </location>
</feature>
<evidence type="ECO:0000313" key="10">
    <source>
        <dbReference type="Proteomes" id="UP000076078"/>
    </source>
</evidence>
<evidence type="ECO:0000256" key="4">
    <source>
        <dbReference type="ARBA" id="ARBA00023180"/>
    </source>
</evidence>
<evidence type="ECO:0000313" key="9">
    <source>
        <dbReference type="EMBL" id="KYQ89300.1"/>
    </source>
</evidence>
<dbReference type="PRINTS" id="PR00261">
    <property type="entry name" value="LDLRECEPTOR"/>
</dbReference>
<keyword evidence="6" id="KW-0812">Transmembrane</keyword>
<dbReference type="PANTHER" id="PTHR31137">
    <property type="entry name" value="PROTEIN PSIB-RELATED-RELATED"/>
    <property type="match status" value="1"/>
</dbReference>
<dbReference type="Pfam" id="PF07691">
    <property type="entry name" value="PA14"/>
    <property type="match status" value="1"/>
</dbReference>
<dbReference type="OMA" id="NPDFEYP"/>
<dbReference type="Pfam" id="PF00526">
    <property type="entry name" value="Dicty_CTDC"/>
    <property type="match status" value="7"/>
</dbReference>
<accession>A0A151Z5R5</accession>
<name>A0A151Z5R5_TIELA</name>
<keyword evidence="10" id="KW-1185">Reference proteome</keyword>
<evidence type="ECO:0000259" key="8">
    <source>
        <dbReference type="PROSITE" id="PS51820"/>
    </source>
</evidence>
<dbReference type="InterPro" id="IPR037524">
    <property type="entry name" value="PA14/GLEYA"/>
</dbReference>
<feature type="region of interest" description="Disordered" evidence="5">
    <location>
        <begin position="677"/>
        <end position="697"/>
    </location>
</feature>
<feature type="chain" id="PRO_5007592859" evidence="7">
    <location>
        <begin position="20"/>
        <end position="697"/>
    </location>
</feature>
<dbReference type="InterPro" id="IPR011658">
    <property type="entry name" value="PA14_dom"/>
</dbReference>
<proteinExistence type="inferred from homology"/>
<keyword evidence="6" id="KW-1133">Transmembrane helix</keyword>
<keyword evidence="2 7" id="KW-0732">Signal</keyword>
<dbReference type="AlphaFoldDB" id="A0A151Z5R5"/>
<dbReference type="PROSITE" id="PS51820">
    <property type="entry name" value="PA14"/>
    <property type="match status" value="1"/>
</dbReference>
<dbReference type="Proteomes" id="UP000076078">
    <property type="component" value="Unassembled WGS sequence"/>
</dbReference>
<feature type="transmembrane region" description="Helical" evidence="6">
    <location>
        <begin position="635"/>
        <end position="658"/>
    </location>
</feature>
<dbReference type="InterPro" id="IPR011874">
    <property type="entry name" value="Fibro_Slime"/>
</dbReference>
<dbReference type="InterPro" id="IPR051154">
    <property type="entry name" value="Prespore-cell_inducing_factor"/>
</dbReference>
<keyword evidence="4" id="KW-0325">Glycoprotein</keyword>
<evidence type="ECO:0000256" key="6">
    <source>
        <dbReference type="SAM" id="Phobius"/>
    </source>
</evidence>
<dbReference type="InParanoid" id="A0A151Z5R5"/>
<sequence>MLKLIILTVIILYIQLNYGSDTFRHSITVYDHHPSLNSDFEAPITGGVLRKGMVNSVLGDRIEYIAENREGQGGYHYGIVNSTKTFNQWFYDSPGVNIPLKVAFDFQRSPTDESTIIYHSESFFPIDGQGWDKNSSFTRYSDTNSNTYHNYHFCLHIKSRFTYKATETFKFTGDDDVWVFIDNKLVVDLGGIHQSETGYVDLRAQLGDQSRIVPFDFFYCERHTISSVMHIETDIELVCGYFDYCGVCEGAGETCCSANTCDDGDLCTEDSCPPANTQIPAPVDQNIKKYCTHKKKVCSQKDKCTLNSCNPKNGQCESSAVQCEDRGKCVNSICDPQVGCKYQPVNCPVSDKCTSYFCDPSSGSCASNKTNCDDGNPCTEDSCDPDSGCSHKPKNCASGDKCKIDSCDSSSGTCVSTPIAGCVDCNCPAFNKCQFAKCNNGSCVISDVVYDDNNKCTVDSCDGASGSISHQPVECDNSDKCFINLCDSDSGKCLKKPAINCDDGNACTRDLCKNGTCVNEAMLCDDQDPCTIDSCEAGQGCVHKPMQCETSKLCEVGYCSKGKCEYKPKVCETSDFCKVAQCDENVGCIVFNKTCVPENPSCEKGICNVEKQKCESRPYDPLPFKCQSAGVKAGVALGAAATAGIVIGGAVALGLAIFGGQRGYMYWKNQKNQKMTSSTANPLYESNPNNAQNPLYE</sequence>
<dbReference type="GO" id="GO:0005576">
    <property type="term" value="C:extracellular region"/>
    <property type="evidence" value="ECO:0007669"/>
    <property type="project" value="TreeGrafter"/>
</dbReference>
<evidence type="ECO:0000256" key="5">
    <source>
        <dbReference type="SAM" id="MobiDB-lite"/>
    </source>
</evidence>
<dbReference type="EMBL" id="LODT01000041">
    <property type="protein sequence ID" value="KYQ89300.1"/>
    <property type="molecule type" value="Genomic_DNA"/>
</dbReference>
<comment type="similarity">
    <text evidence="1">Belongs to the prespore-cell-inducing factor family.</text>
</comment>
<evidence type="ECO:0000256" key="1">
    <source>
        <dbReference type="ARBA" id="ARBA00008709"/>
    </source>
</evidence>
<evidence type="ECO:0000256" key="3">
    <source>
        <dbReference type="ARBA" id="ARBA00023157"/>
    </source>
</evidence>
<gene>
    <name evidence="9" type="ORF">DLAC_09959</name>
</gene>
<organism evidence="9 10">
    <name type="scientific">Tieghemostelium lacteum</name>
    <name type="common">Slime mold</name>
    <name type="synonym">Dictyostelium lacteum</name>
    <dbReference type="NCBI Taxonomy" id="361077"/>
    <lineage>
        <taxon>Eukaryota</taxon>
        <taxon>Amoebozoa</taxon>
        <taxon>Evosea</taxon>
        <taxon>Eumycetozoa</taxon>
        <taxon>Dictyostelia</taxon>
        <taxon>Dictyosteliales</taxon>
        <taxon>Raperosteliaceae</taxon>
        <taxon>Tieghemostelium</taxon>
    </lineage>
</organism>
<dbReference type="InterPro" id="IPR001673">
    <property type="entry name" value="S_mold_repeat"/>
</dbReference>
<keyword evidence="3" id="KW-1015">Disulfide bond</keyword>
<dbReference type="NCBIfam" id="TIGR02148">
    <property type="entry name" value="Fibro_Slime"/>
    <property type="match status" value="1"/>
</dbReference>
<dbReference type="InterPro" id="IPR002172">
    <property type="entry name" value="LDrepeatLR_classA_rpt"/>
</dbReference>
<keyword evidence="6" id="KW-0472">Membrane</keyword>
<dbReference type="OrthoDB" id="17079at2759"/>
<reference evidence="9 10" key="1">
    <citation type="submission" date="2015-12" db="EMBL/GenBank/DDBJ databases">
        <title>Dictyostelia acquired genes for synthesis and detection of signals that induce cell-type specialization by lateral gene transfer from prokaryotes.</title>
        <authorList>
            <person name="Gloeckner G."/>
            <person name="Schaap P."/>
        </authorList>
    </citation>
    <scope>NUCLEOTIDE SEQUENCE [LARGE SCALE GENOMIC DNA]</scope>
    <source>
        <strain evidence="9 10">TK</strain>
    </source>
</reference>
<evidence type="ECO:0000256" key="2">
    <source>
        <dbReference type="ARBA" id="ARBA00022729"/>
    </source>
</evidence>
<evidence type="ECO:0000256" key="7">
    <source>
        <dbReference type="SAM" id="SignalP"/>
    </source>
</evidence>